<accession>A0A835MC64</accession>
<dbReference type="OrthoDB" id="2018246at2759"/>
<comment type="caution">
    <text evidence="1">The sequence shown here is derived from an EMBL/GenBank/DDBJ whole genome shotgun (WGS) entry which is preliminary data.</text>
</comment>
<proteinExistence type="predicted"/>
<organism evidence="1 2">
    <name type="scientific">Salix dunnii</name>
    <dbReference type="NCBI Taxonomy" id="1413687"/>
    <lineage>
        <taxon>Eukaryota</taxon>
        <taxon>Viridiplantae</taxon>
        <taxon>Streptophyta</taxon>
        <taxon>Embryophyta</taxon>
        <taxon>Tracheophyta</taxon>
        <taxon>Spermatophyta</taxon>
        <taxon>Magnoliopsida</taxon>
        <taxon>eudicotyledons</taxon>
        <taxon>Gunneridae</taxon>
        <taxon>Pentapetalae</taxon>
        <taxon>rosids</taxon>
        <taxon>fabids</taxon>
        <taxon>Malpighiales</taxon>
        <taxon>Salicaceae</taxon>
        <taxon>Saliceae</taxon>
        <taxon>Salix</taxon>
    </lineage>
</organism>
<sequence>MNIGKWVLKKKSDKILVIRDICEISWVLIWCAGVQFPQRPRERPSNHQAAQESKKITLNGELAAARDEAGAHPAPLSFTEFAA</sequence>
<reference evidence="1 2" key="1">
    <citation type="submission" date="2020-10" db="EMBL/GenBank/DDBJ databases">
        <title>Plant Genome Project.</title>
        <authorList>
            <person name="Zhang R.-G."/>
        </authorList>
    </citation>
    <scope>NUCLEOTIDE SEQUENCE [LARGE SCALE GENOMIC DNA]</scope>
    <source>
        <strain evidence="1">FAFU-HL-1</strain>
        <tissue evidence="1">Leaf</tissue>
    </source>
</reference>
<evidence type="ECO:0000313" key="1">
    <source>
        <dbReference type="EMBL" id="KAF9660997.1"/>
    </source>
</evidence>
<protein>
    <submittedName>
        <fullName evidence="1">Uncharacterized protein</fullName>
    </submittedName>
</protein>
<dbReference type="Proteomes" id="UP000657918">
    <property type="component" value="Unassembled WGS sequence"/>
</dbReference>
<name>A0A835MC64_9ROSI</name>
<dbReference type="AlphaFoldDB" id="A0A835MC64"/>
<evidence type="ECO:0000313" key="2">
    <source>
        <dbReference type="Proteomes" id="UP000657918"/>
    </source>
</evidence>
<keyword evidence="2" id="KW-1185">Reference proteome</keyword>
<dbReference type="EMBL" id="JADGMS010000019">
    <property type="protein sequence ID" value="KAF9660997.1"/>
    <property type="molecule type" value="Genomic_DNA"/>
</dbReference>
<gene>
    <name evidence="1" type="ORF">SADUNF_Sadunf19G0021900</name>
</gene>